<gene>
    <name evidence="3" type="ORF">ElyMa_006190000</name>
</gene>
<dbReference type="Pfam" id="PF13855">
    <property type="entry name" value="LRR_8"/>
    <property type="match status" value="1"/>
</dbReference>
<dbReference type="SMART" id="SM00364">
    <property type="entry name" value="LRR_BAC"/>
    <property type="match status" value="3"/>
</dbReference>
<dbReference type="AlphaFoldDB" id="A0AAV4H3Y5"/>
<proteinExistence type="predicted"/>
<reference evidence="3 4" key="1">
    <citation type="journal article" date="2021" name="Elife">
        <title>Chloroplast acquisition without the gene transfer in kleptoplastic sea slugs, Plakobranchus ocellatus.</title>
        <authorList>
            <person name="Maeda T."/>
            <person name="Takahashi S."/>
            <person name="Yoshida T."/>
            <person name="Shimamura S."/>
            <person name="Takaki Y."/>
            <person name="Nagai Y."/>
            <person name="Toyoda A."/>
            <person name="Suzuki Y."/>
            <person name="Arimoto A."/>
            <person name="Ishii H."/>
            <person name="Satoh N."/>
            <person name="Nishiyama T."/>
            <person name="Hasebe M."/>
            <person name="Maruyama T."/>
            <person name="Minagawa J."/>
            <person name="Obokata J."/>
            <person name="Shigenobu S."/>
        </authorList>
    </citation>
    <scope>NUCLEOTIDE SEQUENCE [LARGE SCALE GENOMIC DNA]</scope>
</reference>
<dbReference type="SMART" id="SM00369">
    <property type="entry name" value="LRR_TYP"/>
    <property type="match status" value="3"/>
</dbReference>
<evidence type="ECO:0000313" key="3">
    <source>
        <dbReference type="EMBL" id="GFR92026.1"/>
    </source>
</evidence>
<dbReference type="Gene3D" id="3.80.10.10">
    <property type="entry name" value="Ribonuclease Inhibitor"/>
    <property type="match status" value="1"/>
</dbReference>
<organism evidence="3 4">
    <name type="scientific">Elysia marginata</name>
    <dbReference type="NCBI Taxonomy" id="1093978"/>
    <lineage>
        <taxon>Eukaryota</taxon>
        <taxon>Metazoa</taxon>
        <taxon>Spiralia</taxon>
        <taxon>Lophotrochozoa</taxon>
        <taxon>Mollusca</taxon>
        <taxon>Gastropoda</taxon>
        <taxon>Heterobranchia</taxon>
        <taxon>Euthyneura</taxon>
        <taxon>Panpulmonata</taxon>
        <taxon>Sacoglossa</taxon>
        <taxon>Placobranchoidea</taxon>
        <taxon>Plakobranchidae</taxon>
        <taxon>Elysia</taxon>
    </lineage>
</organism>
<dbReference type="InterPro" id="IPR032675">
    <property type="entry name" value="LRR_dom_sf"/>
</dbReference>
<dbReference type="EMBL" id="BMAT01012420">
    <property type="protein sequence ID" value="GFR92026.1"/>
    <property type="molecule type" value="Genomic_DNA"/>
</dbReference>
<comment type="caution">
    <text evidence="3">The sequence shown here is derived from an EMBL/GenBank/DDBJ whole genome shotgun (WGS) entry which is preliminary data.</text>
</comment>
<sequence>MVFPKTLHTLAIEHCALRRLSLQVTTLTALTALNLGYNNLTELPKSFTALQNLKRLDLSHNSFENFPLVLASECFSKNLIFLDMKDNYMVSLSPEFTKLSALISINLNCNRLEYLPEGIGLMKSLVSVMVSNNMLELLPCSLVTRVYHKADFSENPFTLRIPPGGYERERGQVASLRELAGQSVISHG</sequence>
<keyword evidence="1" id="KW-0433">Leucine-rich repeat</keyword>
<keyword evidence="4" id="KW-1185">Reference proteome</keyword>
<evidence type="ECO:0000256" key="2">
    <source>
        <dbReference type="ARBA" id="ARBA00022737"/>
    </source>
</evidence>
<dbReference type="PANTHER" id="PTHR48051">
    <property type="match status" value="1"/>
</dbReference>
<dbReference type="PANTHER" id="PTHR48051:SF52">
    <property type="entry name" value="LEUCINE-RICH REPEAT PROTEIN 1"/>
    <property type="match status" value="1"/>
</dbReference>
<name>A0AAV4H3Y5_9GAST</name>
<keyword evidence="2" id="KW-0677">Repeat</keyword>
<evidence type="ECO:0000256" key="1">
    <source>
        <dbReference type="ARBA" id="ARBA00022614"/>
    </source>
</evidence>
<dbReference type="InterPro" id="IPR003591">
    <property type="entry name" value="Leu-rich_rpt_typical-subtyp"/>
</dbReference>
<dbReference type="InterPro" id="IPR001611">
    <property type="entry name" value="Leu-rich_rpt"/>
</dbReference>
<accession>A0AAV4H3Y5</accession>
<protein>
    <submittedName>
        <fullName evidence="3">Leucine-rich repeat protein 1-like</fullName>
    </submittedName>
</protein>
<dbReference type="InterPro" id="IPR050216">
    <property type="entry name" value="LRR_domain-containing"/>
</dbReference>
<evidence type="ECO:0000313" key="4">
    <source>
        <dbReference type="Proteomes" id="UP000762676"/>
    </source>
</evidence>
<dbReference type="Proteomes" id="UP000762676">
    <property type="component" value="Unassembled WGS sequence"/>
</dbReference>
<dbReference type="GO" id="GO:0005737">
    <property type="term" value="C:cytoplasm"/>
    <property type="evidence" value="ECO:0007669"/>
    <property type="project" value="TreeGrafter"/>
</dbReference>
<dbReference type="SUPFAM" id="SSF52058">
    <property type="entry name" value="L domain-like"/>
    <property type="match status" value="1"/>
</dbReference>